<name>A0A1M5VGA8_9FIRM</name>
<dbReference type="GO" id="GO:0008206">
    <property type="term" value="P:bile acid metabolic process"/>
    <property type="evidence" value="ECO:0007669"/>
    <property type="project" value="UniProtKB-ARBA"/>
</dbReference>
<dbReference type="FunFam" id="3.40.50.720:FF:000084">
    <property type="entry name" value="Short-chain dehydrogenase reductase"/>
    <property type="match status" value="1"/>
</dbReference>
<evidence type="ECO:0000256" key="4">
    <source>
        <dbReference type="RuleBase" id="RU000363"/>
    </source>
</evidence>
<dbReference type="STRING" id="1123282.SAMN02745823_00812"/>
<evidence type="ECO:0000313" key="6">
    <source>
        <dbReference type="EMBL" id="SHH74205.1"/>
    </source>
</evidence>
<dbReference type="InterPro" id="IPR036291">
    <property type="entry name" value="NAD(P)-bd_dom_sf"/>
</dbReference>
<dbReference type="CDD" id="cd05233">
    <property type="entry name" value="SDR_c"/>
    <property type="match status" value="1"/>
</dbReference>
<feature type="compositionally biased region" description="Pro residues" evidence="5">
    <location>
        <begin position="213"/>
        <end position="222"/>
    </location>
</feature>
<evidence type="ECO:0000256" key="1">
    <source>
        <dbReference type="ARBA" id="ARBA00006484"/>
    </source>
</evidence>
<evidence type="ECO:0000256" key="3">
    <source>
        <dbReference type="ARBA" id="ARBA00023002"/>
    </source>
</evidence>
<dbReference type="PRINTS" id="PR00080">
    <property type="entry name" value="SDRFAMILY"/>
</dbReference>
<protein>
    <submittedName>
        <fullName evidence="6">NADP-dependent 3-hydroxy acid dehydrogenase YdfG</fullName>
    </submittedName>
</protein>
<keyword evidence="7" id="KW-1185">Reference proteome</keyword>
<dbReference type="PRINTS" id="PR00081">
    <property type="entry name" value="GDHRDH"/>
</dbReference>
<dbReference type="EMBL" id="FQXV01000002">
    <property type="protein sequence ID" value="SHH74205.1"/>
    <property type="molecule type" value="Genomic_DNA"/>
</dbReference>
<dbReference type="PANTHER" id="PTHR43391">
    <property type="entry name" value="RETINOL DEHYDROGENASE-RELATED"/>
    <property type="match status" value="1"/>
</dbReference>
<sequence length="310" mass="33113">MENLQGKVAFITGGASGIGLGIAKACAKHGMKVVVADARQEALDEALKWFKENNYPARTIKLDVTDRPAYERAADEAEAAFGKIHVLINNAGVAAGSGPMQEASFKDWDFIVGVNITGVFNGIKIILPRILKHGEGGHVVSTASKGGLITVGMSGLYCTTKYAVAGMMETLATDLQGTNVGASAFCPGPVTSNLGFSSAQVRPAGLKNDSEKLPPPPPPGSGPMPDWSKIFMSPEEVGERVVRGIRRGDLFILTHPEFREGLIARNEAILRAVPDEPLNVERKNVLKTFGSLIYNPVYDTQTQVGPPDWE</sequence>
<dbReference type="Pfam" id="PF00106">
    <property type="entry name" value="adh_short"/>
    <property type="match status" value="1"/>
</dbReference>
<accession>A0A1M5VGA8</accession>
<dbReference type="PANTHER" id="PTHR43391:SF14">
    <property type="entry name" value="DEHYDROGENASE_REDUCTASE SDR FAMILY PROTEIN 7-LIKE"/>
    <property type="match status" value="1"/>
</dbReference>
<dbReference type="RefSeq" id="WP_073076592.1">
    <property type="nucleotide sequence ID" value="NZ_FQXV01000002.1"/>
</dbReference>
<evidence type="ECO:0000256" key="5">
    <source>
        <dbReference type="SAM" id="MobiDB-lite"/>
    </source>
</evidence>
<dbReference type="OrthoDB" id="5786478at2"/>
<evidence type="ECO:0000256" key="2">
    <source>
        <dbReference type="ARBA" id="ARBA00022857"/>
    </source>
</evidence>
<dbReference type="InterPro" id="IPR002347">
    <property type="entry name" value="SDR_fam"/>
</dbReference>
<dbReference type="GO" id="GO:0016491">
    <property type="term" value="F:oxidoreductase activity"/>
    <property type="evidence" value="ECO:0007669"/>
    <property type="project" value="UniProtKB-KW"/>
</dbReference>
<dbReference type="PROSITE" id="PS00061">
    <property type="entry name" value="ADH_SHORT"/>
    <property type="match status" value="1"/>
</dbReference>
<dbReference type="Gene3D" id="3.40.50.720">
    <property type="entry name" value="NAD(P)-binding Rossmann-like Domain"/>
    <property type="match status" value="1"/>
</dbReference>
<organism evidence="6 7">
    <name type="scientific">Sporobacter termitidis DSM 10068</name>
    <dbReference type="NCBI Taxonomy" id="1123282"/>
    <lineage>
        <taxon>Bacteria</taxon>
        <taxon>Bacillati</taxon>
        <taxon>Bacillota</taxon>
        <taxon>Clostridia</taxon>
        <taxon>Eubacteriales</taxon>
        <taxon>Oscillospiraceae</taxon>
        <taxon>Sporobacter</taxon>
    </lineage>
</organism>
<comment type="similarity">
    <text evidence="1 4">Belongs to the short-chain dehydrogenases/reductases (SDR) family.</text>
</comment>
<keyword evidence="3" id="KW-0560">Oxidoreductase</keyword>
<dbReference type="Proteomes" id="UP000183995">
    <property type="component" value="Unassembled WGS sequence"/>
</dbReference>
<reference evidence="6 7" key="1">
    <citation type="submission" date="2016-11" db="EMBL/GenBank/DDBJ databases">
        <authorList>
            <person name="Jaros S."/>
            <person name="Januszkiewicz K."/>
            <person name="Wedrychowicz H."/>
        </authorList>
    </citation>
    <scope>NUCLEOTIDE SEQUENCE [LARGE SCALE GENOMIC DNA]</scope>
    <source>
        <strain evidence="6 7">DSM 10068</strain>
    </source>
</reference>
<keyword evidence="2" id="KW-0521">NADP</keyword>
<dbReference type="InterPro" id="IPR020904">
    <property type="entry name" value="Sc_DH/Rdtase_CS"/>
</dbReference>
<dbReference type="SUPFAM" id="SSF51735">
    <property type="entry name" value="NAD(P)-binding Rossmann-fold domains"/>
    <property type="match status" value="1"/>
</dbReference>
<proteinExistence type="inferred from homology"/>
<gene>
    <name evidence="6" type="ORF">SAMN02745823_00812</name>
</gene>
<evidence type="ECO:0000313" key="7">
    <source>
        <dbReference type="Proteomes" id="UP000183995"/>
    </source>
</evidence>
<dbReference type="AlphaFoldDB" id="A0A1M5VGA8"/>
<feature type="region of interest" description="Disordered" evidence="5">
    <location>
        <begin position="205"/>
        <end position="225"/>
    </location>
</feature>